<evidence type="ECO:0000259" key="2">
    <source>
        <dbReference type="Pfam" id="PF00582"/>
    </source>
</evidence>
<comment type="similarity">
    <text evidence="1">Belongs to the universal stress protein A family.</text>
</comment>
<dbReference type="RefSeq" id="WP_254091027.1">
    <property type="nucleotide sequence ID" value="NZ_JAHESC010000020.1"/>
</dbReference>
<feature type="domain" description="UspA" evidence="2">
    <location>
        <begin position="1"/>
        <end position="143"/>
    </location>
</feature>
<reference evidence="3 4" key="1">
    <citation type="submission" date="2021-05" db="EMBL/GenBank/DDBJ databases">
        <title>A Polyphasic approach of four new species of the genus Ohtaekwangia: Ohtaekwangia histidinii sp. nov., Ohtaekwangia cretensis sp. nov., Ohtaekwangia indiensis sp. nov., Ohtaekwangia reichenbachii sp. nov. from diverse environment.</title>
        <authorList>
            <person name="Octaviana S."/>
        </authorList>
    </citation>
    <scope>NUCLEOTIDE SEQUENCE [LARGE SCALE GENOMIC DNA]</scope>
    <source>
        <strain evidence="3 4">PWU37</strain>
    </source>
</reference>
<dbReference type="SUPFAM" id="SSF52402">
    <property type="entry name" value="Adenine nucleotide alpha hydrolases-like"/>
    <property type="match status" value="2"/>
</dbReference>
<dbReference type="InterPro" id="IPR014729">
    <property type="entry name" value="Rossmann-like_a/b/a_fold"/>
</dbReference>
<organism evidence="3 4">
    <name type="scientific">Dawidia soli</name>
    <dbReference type="NCBI Taxonomy" id="2782352"/>
    <lineage>
        <taxon>Bacteria</taxon>
        <taxon>Pseudomonadati</taxon>
        <taxon>Bacteroidota</taxon>
        <taxon>Cytophagia</taxon>
        <taxon>Cytophagales</taxon>
        <taxon>Chryseotaleaceae</taxon>
        <taxon>Dawidia</taxon>
    </lineage>
</organism>
<dbReference type="InterPro" id="IPR006016">
    <property type="entry name" value="UspA"/>
</dbReference>
<dbReference type="AlphaFoldDB" id="A0AAP2DA70"/>
<sequence length="280" mass="31094">MKTILVPCDFSKTALNAFSFALDVAERSEAVIHLVHVIDVPAVYDAAFVPAIPPDSTVYTELEAKAEEEFRKIIDKHRSSGIHIEARLAYGAPEASLLEYIQAAGIDVVIMGSHGARGLRELLIGSTAEKIIRHAAVPVMVIKDKFLGNVRNIAFPNTLEPTLQDDLMRKVKALQEFFRATLHLVYINTPANFLDDSVTHERLNRFAQQHQLANYTLNVYNHADVEEGINQFVRETDAELIAMGTHGRTGLAHIVNGSLAEAVANHTDRIVWTYTLKHHG</sequence>
<keyword evidence="4" id="KW-1185">Reference proteome</keyword>
<dbReference type="InterPro" id="IPR006015">
    <property type="entry name" value="Universal_stress_UspA"/>
</dbReference>
<dbReference type="Proteomes" id="UP001319180">
    <property type="component" value="Unassembled WGS sequence"/>
</dbReference>
<dbReference type="EMBL" id="JAHESC010000020">
    <property type="protein sequence ID" value="MBT1687797.1"/>
    <property type="molecule type" value="Genomic_DNA"/>
</dbReference>
<evidence type="ECO:0000313" key="3">
    <source>
        <dbReference type="EMBL" id="MBT1687797.1"/>
    </source>
</evidence>
<dbReference type="PRINTS" id="PR01438">
    <property type="entry name" value="UNVRSLSTRESS"/>
</dbReference>
<dbReference type="PANTHER" id="PTHR46268:SF6">
    <property type="entry name" value="UNIVERSAL STRESS PROTEIN UP12"/>
    <property type="match status" value="1"/>
</dbReference>
<dbReference type="CDD" id="cd00293">
    <property type="entry name" value="USP-like"/>
    <property type="match status" value="1"/>
</dbReference>
<protein>
    <submittedName>
        <fullName evidence="3">Universal stress protein</fullName>
    </submittedName>
</protein>
<proteinExistence type="inferred from homology"/>
<accession>A0AAP2DA70</accession>
<feature type="domain" description="UspA" evidence="2">
    <location>
        <begin position="173"/>
        <end position="268"/>
    </location>
</feature>
<dbReference type="PANTHER" id="PTHR46268">
    <property type="entry name" value="STRESS RESPONSE PROTEIN NHAX"/>
    <property type="match status" value="1"/>
</dbReference>
<name>A0AAP2DA70_9BACT</name>
<dbReference type="Gene3D" id="3.40.50.620">
    <property type="entry name" value="HUPs"/>
    <property type="match status" value="1"/>
</dbReference>
<evidence type="ECO:0000256" key="1">
    <source>
        <dbReference type="ARBA" id="ARBA00008791"/>
    </source>
</evidence>
<dbReference type="Gene3D" id="3.40.50.12370">
    <property type="match status" value="1"/>
</dbReference>
<dbReference type="Pfam" id="PF00582">
    <property type="entry name" value="Usp"/>
    <property type="match status" value="2"/>
</dbReference>
<gene>
    <name evidence="3" type="ORF">KK078_14610</name>
</gene>
<evidence type="ECO:0000313" key="4">
    <source>
        <dbReference type="Proteomes" id="UP001319180"/>
    </source>
</evidence>
<comment type="caution">
    <text evidence="3">The sequence shown here is derived from an EMBL/GenBank/DDBJ whole genome shotgun (WGS) entry which is preliminary data.</text>
</comment>